<proteinExistence type="predicted"/>
<dbReference type="Proteomes" id="UP000215914">
    <property type="component" value="Chromosome 1"/>
</dbReference>
<organism evidence="2 3">
    <name type="scientific">Helianthus annuus</name>
    <name type="common">Common sunflower</name>
    <dbReference type="NCBI Taxonomy" id="4232"/>
    <lineage>
        <taxon>Eukaryota</taxon>
        <taxon>Viridiplantae</taxon>
        <taxon>Streptophyta</taxon>
        <taxon>Embryophyta</taxon>
        <taxon>Tracheophyta</taxon>
        <taxon>Spermatophyta</taxon>
        <taxon>Magnoliopsida</taxon>
        <taxon>eudicotyledons</taxon>
        <taxon>Gunneridae</taxon>
        <taxon>Pentapetalae</taxon>
        <taxon>asterids</taxon>
        <taxon>campanulids</taxon>
        <taxon>Asterales</taxon>
        <taxon>Asteraceae</taxon>
        <taxon>Asteroideae</taxon>
        <taxon>Heliantheae alliance</taxon>
        <taxon>Heliantheae</taxon>
        <taxon>Helianthus</taxon>
    </lineage>
</organism>
<reference evidence="3" key="1">
    <citation type="journal article" date="2017" name="Nature">
        <title>The sunflower genome provides insights into oil metabolism, flowering and Asterid evolution.</title>
        <authorList>
            <person name="Badouin H."/>
            <person name="Gouzy J."/>
            <person name="Grassa C.J."/>
            <person name="Murat F."/>
            <person name="Staton S.E."/>
            <person name="Cottret L."/>
            <person name="Lelandais-Briere C."/>
            <person name="Owens G.L."/>
            <person name="Carrere S."/>
            <person name="Mayjonade B."/>
            <person name="Legrand L."/>
            <person name="Gill N."/>
            <person name="Kane N.C."/>
            <person name="Bowers J.E."/>
            <person name="Hubner S."/>
            <person name="Bellec A."/>
            <person name="Berard A."/>
            <person name="Berges H."/>
            <person name="Blanchet N."/>
            <person name="Boniface M.C."/>
            <person name="Brunel D."/>
            <person name="Catrice O."/>
            <person name="Chaidir N."/>
            <person name="Claudel C."/>
            <person name="Donnadieu C."/>
            <person name="Faraut T."/>
            <person name="Fievet G."/>
            <person name="Helmstetter N."/>
            <person name="King M."/>
            <person name="Knapp S.J."/>
            <person name="Lai Z."/>
            <person name="Le Paslier M.C."/>
            <person name="Lippi Y."/>
            <person name="Lorenzon L."/>
            <person name="Mandel J.R."/>
            <person name="Marage G."/>
            <person name="Marchand G."/>
            <person name="Marquand E."/>
            <person name="Bret-Mestries E."/>
            <person name="Morien E."/>
            <person name="Nambeesan S."/>
            <person name="Nguyen T."/>
            <person name="Pegot-Espagnet P."/>
            <person name="Pouilly N."/>
            <person name="Raftis F."/>
            <person name="Sallet E."/>
            <person name="Schiex T."/>
            <person name="Thomas J."/>
            <person name="Vandecasteele C."/>
            <person name="Vares D."/>
            <person name="Vear F."/>
            <person name="Vautrin S."/>
            <person name="Crespi M."/>
            <person name="Mangin B."/>
            <person name="Burke J.M."/>
            <person name="Salse J."/>
            <person name="Munos S."/>
            <person name="Vincourt P."/>
            <person name="Rieseberg L.H."/>
            <person name="Langlade N.B."/>
        </authorList>
    </citation>
    <scope>NUCLEOTIDE SEQUENCE [LARGE SCALE GENOMIC DNA]</scope>
    <source>
        <strain evidence="3">cv. SF193</strain>
    </source>
</reference>
<protein>
    <submittedName>
        <fullName evidence="2">Uncharacterized protein</fullName>
    </submittedName>
</protein>
<feature type="region of interest" description="Disordered" evidence="1">
    <location>
        <begin position="1"/>
        <end position="60"/>
    </location>
</feature>
<feature type="compositionally biased region" description="Pro residues" evidence="1">
    <location>
        <begin position="34"/>
        <end position="46"/>
    </location>
</feature>
<sequence>MLPTDQLPLKPSRTSLHRYRKDPPYPDRPAVASPAPPGPVTRPPDQPHTHGTHRQPCLYH</sequence>
<evidence type="ECO:0000313" key="2">
    <source>
        <dbReference type="EMBL" id="OTG35959.1"/>
    </source>
</evidence>
<dbReference type="EMBL" id="CM007890">
    <property type="protein sequence ID" value="OTG35959.1"/>
    <property type="molecule type" value="Genomic_DNA"/>
</dbReference>
<accession>A0A251VKW1</accession>
<dbReference type="InParanoid" id="A0A251VKW1"/>
<keyword evidence="3" id="KW-1185">Reference proteome</keyword>
<evidence type="ECO:0000313" key="3">
    <source>
        <dbReference type="Proteomes" id="UP000215914"/>
    </source>
</evidence>
<dbReference type="AlphaFoldDB" id="A0A251VKW1"/>
<name>A0A251VKW1_HELAN</name>
<evidence type="ECO:0000256" key="1">
    <source>
        <dbReference type="SAM" id="MobiDB-lite"/>
    </source>
</evidence>
<gene>
    <name evidence="2" type="ORF">HannXRQ_Chr01g0002371</name>
</gene>